<keyword evidence="4" id="KW-1185">Reference proteome</keyword>
<dbReference type="RefSeq" id="WP_209662690.1">
    <property type="nucleotide sequence ID" value="NZ_JAGGMS010000001.1"/>
</dbReference>
<dbReference type="Gene3D" id="3.10.129.10">
    <property type="entry name" value="Hotdog Thioesterase"/>
    <property type="match status" value="1"/>
</dbReference>
<dbReference type="NCBIfam" id="TIGR00369">
    <property type="entry name" value="unchar_dom_1"/>
    <property type="match status" value="1"/>
</dbReference>
<reference evidence="3 4" key="1">
    <citation type="submission" date="2021-03" db="EMBL/GenBank/DDBJ databases">
        <title>Sequencing the genomes of 1000 actinobacteria strains.</title>
        <authorList>
            <person name="Klenk H.-P."/>
        </authorList>
    </citation>
    <scope>NUCLEOTIDE SEQUENCE [LARGE SCALE GENOMIC DNA]</scope>
    <source>
        <strain evidence="3 4">DSM 45510</strain>
    </source>
</reference>
<comment type="caution">
    <text evidence="3">The sequence shown here is derived from an EMBL/GenBank/DDBJ whole genome shotgun (WGS) entry which is preliminary data.</text>
</comment>
<dbReference type="Pfam" id="PF03061">
    <property type="entry name" value="4HBT"/>
    <property type="match status" value="1"/>
</dbReference>
<accession>A0ABS4PJ82</accession>
<dbReference type="EMBL" id="JAGGMS010000001">
    <property type="protein sequence ID" value="MBP2178970.1"/>
    <property type="molecule type" value="Genomic_DNA"/>
</dbReference>
<gene>
    <name evidence="3" type="ORF">JOM49_000496</name>
</gene>
<evidence type="ECO:0000313" key="3">
    <source>
        <dbReference type="EMBL" id="MBP2178970.1"/>
    </source>
</evidence>
<dbReference type="Proteomes" id="UP000741013">
    <property type="component" value="Unassembled WGS sequence"/>
</dbReference>
<feature type="domain" description="Thioesterase" evidence="2">
    <location>
        <begin position="41"/>
        <end position="118"/>
    </location>
</feature>
<evidence type="ECO:0000256" key="1">
    <source>
        <dbReference type="ARBA" id="ARBA00022801"/>
    </source>
</evidence>
<keyword evidence="1" id="KW-0378">Hydrolase</keyword>
<dbReference type="InterPro" id="IPR006683">
    <property type="entry name" value="Thioestr_dom"/>
</dbReference>
<dbReference type="InterPro" id="IPR029069">
    <property type="entry name" value="HotDog_dom_sf"/>
</dbReference>
<evidence type="ECO:0000313" key="4">
    <source>
        <dbReference type="Proteomes" id="UP000741013"/>
    </source>
</evidence>
<name>A0ABS4PJ82_9PSEU</name>
<dbReference type="SUPFAM" id="SSF54637">
    <property type="entry name" value="Thioesterase/thiol ester dehydrase-isomerase"/>
    <property type="match status" value="1"/>
</dbReference>
<protein>
    <submittedName>
        <fullName evidence="3">Uncharacterized protein (TIGR00369 family)</fullName>
    </submittedName>
</protein>
<proteinExistence type="predicted"/>
<organism evidence="3 4">
    <name type="scientific">Amycolatopsis magusensis</name>
    <dbReference type="NCBI Taxonomy" id="882444"/>
    <lineage>
        <taxon>Bacteria</taxon>
        <taxon>Bacillati</taxon>
        <taxon>Actinomycetota</taxon>
        <taxon>Actinomycetes</taxon>
        <taxon>Pseudonocardiales</taxon>
        <taxon>Pseudonocardiaceae</taxon>
        <taxon>Amycolatopsis</taxon>
    </lineage>
</organism>
<dbReference type="CDD" id="cd03443">
    <property type="entry name" value="PaaI_thioesterase"/>
    <property type="match status" value="1"/>
</dbReference>
<dbReference type="InterPro" id="IPR003736">
    <property type="entry name" value="PAAI_dom"/>
</dbReference>
<evidence type="ECO:0000259" key="2">
    <source>
        <dbReference type="Pfam" id="PF03061"/>
    </source>
</evidence>
<sequence length="128" mass="13596">MTDDFSKLIPFAARLGVHITEATAERVRGRIDWSADLTTTGGALHGGLLMSLADTTGAVCAFLNLPEGAQGTTTIESKTNFLRAVREGHVVATSKPLHAGRRVIVVETEVRDGAEKLIAKVTQTQAVL</sequence>
<dbReference type="PANTHER" id="PTHR43240">
    <property type="entry name" value="1,4-DIHYDROXY-2-NAPHTHOYL-COA THIOESTERASE 1"/>
    <property type="match status" value="1"/>
</dbReference>
<dbReference type="PANTHER" id="PTHR43240:SF8">
    <property type="entry name" value="PHENYLACETIC ACID DEGRADATION-RELATED PROTEIN"/>
    <property type="match status" value="1"/>
</dbReference>